<keyword evidence="2" id="KW-1185">Reference proteome</keyword>
<comment type="caution">
    <text evidence="1">The sequence shown here is derived from an EMBL/GenBank/DDBJ whole genome shotgun (WGS) entry which is preliminary data.</text>
</comment>
<evidence type="ECO:0000313" key="1">
    <source>
        <dbReference type="EMBL" id="GMT23486.1"/>
    </source>
</evidence>
<accession>A0AAV5VVE2</accession>
<organism evidence="1 2">
    <name type="scientific">Pristionchus fissidentatus</name>
    <dbReference type="NCBI Taxonomy" id="1538716"/>
    <lineage>
        <taxon>Eukaryota</taxon>
        <taxon>Metazoa</taxon>
        <taxon>Ecdysozoa</taxon>
        <taxon>Nematoda</taxon>
        <taxon>Chromadorea</taxon>
        <taxon>Rhabditida</taxon>
        <taxon>Rhabditina</taxon>
        <taxon>Diplogasteromorpha</taxon>
        <taxon>Diplogasteroidea</taxon>
        <taxon>Neodiplogasteridae</taxon>
        <taxon>Pristionchus</taxon>
    </lineage>
</organism>
<protein>
    <recommendedName>
        <fullName evidence="3">ShKT domain-containing protein</fullName>
    </recommendedName>
</protein>
<reference evidence="1" key="1">
    <citation type="submission" date="2023-10" db="EMBL/GenBank/DDBJ databases">
        <title>Genome assembly of Pristionchus species.</title>
        <authorList>
            <person name="Yoshida K."/>
            <person name="Sommer R.J."/>
        </authorList>
    </citation>
    <scope>NUCLEOTIDE SEQUENCE</scope>
    <source>
        <strain evidence="1">RS5133</strain>
    </source>
</reference>
<name>A0AAV5VVE2_9BILA</name>
<proteinExistence type="predicted"/>
<feature type="non-terminal residue" evidence="1">
    <location>
        <position position="1"/>
    </location>
</feature>
<gene>
    <name evidence="1" type="ORF">PFISCL1PPCAC_14783</name>
</gene>
<feature type="non-terminal residue" evidence="1">
    <location>
        <position position="72"/>
    </location>
</feature>
<sequence>IGCPPDDSQCNQFSDMNFAHCKSTCGWCLLDSKPCVDILPPGTCKLMKDSVSDQCSNNEVSAQCEKTCAICV</sequence>
<dbReference type="EMBL" id="BTSY01000004">
    <property type="protein sequence ID" value="GMT23486.1"/>
    <property type="molecule type" value="Genomic_DNA"/>
</dbReference>
<dbReference type="Proteomes" id="UP001432322">
    <property type="component" value="Unassembled WGS sequence"/>
</dbReference>
<evidence type="ECO:0000313" key="2">
    <source>
        <dbReference type="Proteomes" id="UP001432322"/>
    </source>
</evidence>
<evidence type="ECO:0008006" key="3">
    <source>
        <dbReference type="Google" id="ProtNLM"/>
    </source>
</evidence>
<dbReference type="AlphaFoldDB" id="A0AAV5VVE2"/>